<reference evidence="1" key="1">
    <citation type="submission" date="2020-04" db="EMBL/GenBank/DDBJ databases">
        <title>Phage recombination drives evolution of spore-forming Bacilli.</title>
        <authorList>
            <person name="Dragos A."/>
            <person name="Kovacs A.T."/>
        </authorList>
    </citation>
    <scope>NUCLEOTIDE SEQUENCE</scope>
    <source>
        <strain evidence="1">168</strain>
    </source>
</reference>
<evidence type="ECO:0000313" key="1">
    <source>
        <dbReference type="EMBL" id="QJP88567.1"/>
    </source>
</evidence>
<organism evidence="1">
    <name type="scientific">Bacillus subtilis (strain 168)</name>
    <dbReference type="NCBI Taxonomy" id="224308"/>
    <lineage>
        <taxon>Bacteria</taxon>
        <taxon>Bacillati</taxon>
        <taxon>Bacillota</taxon>
        <taxon>Bacilli</taxon>
        <taxon>Bacillales</taxon>
        <taxon>Bacillaceae</taxon>
        <taxon>Bacillus</taxon>
    </lineage>
</organism>
<gene>
    <name evidence="1" type="ORF">HIR78_11240</name>
</gene>
<dbReference type="RefSeq" id="WP_121572587.1">
    <property type="nucleotide sequence ID" value="NZ_CP051860.2"/>
</dbReference>
<dbReference type="AlphaFoldDB" id="A0A6M3ZBY0"/>
<protein>
    <submittedName>
        <fullName evidence="1">Uncharacterized protein</fullName>
    </submittedName>
</protein>
<sequence length="231" mass="26368">MLISEYLKIINGATFIKNSKVNDNVVLIEYFSSFRDYKDINKCSSITEEDFENYFNSGDKILKIVVGEPARIFREFSNISAVIIKLQEISYCITRASLGSLTNLNISDLSTENESWRNFANEHIYNKLNRQKLYSQINNFTADLHLRIGHNNLTLDQSLQVLNSKIEKGEARILNNGTIEFAAPGTFDEPDKKNSKYSLFFFQGALRAAGEFITKKVLDGSLLDSIKDFFE</sequence>
<name>A0A6M3ZBY0_BACSU</name>
<dbReference type="EMBL" id="CP052842">
    <property type="protein sequence ID" value="QJP88567.1"/>
    <property type="molecule type" value="Genomic_DNA"/>
</dbReference>
<proteinExistence type="predicted"/>
<accession>A0A6M3ZBY0</accession>